<dbReference type="RefSeq" id="WP_253878078.1">
    <property type="nucleotide sequence ID" value="NZ_BAABHM010000005.1"/>
</dbReference>
<evidence type="ECO:0000313" key="1">
    <source>
        <dbReference type="EMBL" id="GAA4691083.1"/>
    </source>
</evidence>
<reference evidence="2" key="1">
    <citation type="journal article" date="2019" name="Int. J. Syst. Evol. Microbiol.">
        <title>The Global Catalogue of Microorganisms (GCM) 10K type strain sequencing project: providing services to taxonomists for standard genome sequencing and annotation.</title>
        <authorList>
            <consortium name="The Broad Institute Genomics Platform"/>
            <consortium name="The Broad Institute Genome Sequencing Center for Infectious Disease"/>
            <person name="Wu L."/>
            <person name="Ma J."/>
        </authorList>
    </citation>
    <scope>NUCLEOTIDE SEQUENCE [LARGE SCALE GENOMIC DNA]</scope>
    <source>
        <strain evidence="2">JCM 17975</strain>
    </source>
</reference>
<comment type="caution">
    <text evidence="1">The sequence shown here is derived from an EMBL/GenBank/DDBJ whole genome shotgun (WGS) entry which is preliminary data.</text>
</comment>
<keyword evidence="2" id="KW-1185">Reference proteome</keyword>
<sequence length="127" mass="13882">MKGAFIVSEEEELYTQIERVLVAHGGTSGDNVAQVSGTDGTLFTVYGNLGSEFEYDLNEEPEEIKGDVNDLPEFSTSTSCWAECRSTEQFVEWVRTVAAARSQVTWVLDGNGVLWSSAQLDPALLAL</sequence>
<evidence type="ECO:0000313" key="2">
    <source>
        <dbReference type="Proteomes" id="UP001500843"/>
    </source>
</evidence>
<proteinExistence type="predicted"/>
<accession>A0ABP8WKV6</accession>
<gene>
    <name evidence="1" type="ORF">GCM10023198_07350</name>
</gene>
<name>A0ABP8WKV6_9MICO</name>
<dbReference type="EMBL" id="BAABHM010000005">
    <property type="protein sequence ID" value="GAA4691083.1"/>
    <property type="molecule type" value="Genomic_DNA"/>
</dbReference>
<dbReference type="Proteomes" id="UP001500843">
    <property type="component" value="Unassembled WGS sequence"/>
</dbReference>
<organism evidence="1 2">
    <name type="scientific">Promicromonospora umidemergens</name>
    <dbReference type="NCBI Taxonomy" id="629679"/>
    <lineage>
        <taxon>Bacteria</taxon>
        <taxon>Bacillati</taxon>
        <taxon>Actinomycetota</taxon>
        <taxon>Actinomycetes</taxon>
        <taxon>Micrococcales</taxon>
        <taxon>Promicromonosporaceae</taxon>
        <taxon>Promicromonospora</taxon>
    </lineage>
</organism>
<protein>
    <submittedName>
        <fullName evidence="1">Uncharacterized protein</fullName>
    </submittedName>
</protein>